<evidence type="ECO:0000313" key="3">
    <source>
        <dbReference type="EnsemblFungi" id="EJT75474"/>
    </source>
</evidence>
<dbReference type="EnsemblFungi" id="EJT75474">
    <property type="protein sequence ID" value="EJT75474"/>
    <property type="gene ID" value="GGTG_05407"/>
</dbReference>
<sequence>MFALAFLDTVLSVKGWRLEQKGVLAAGRVHLALIITTHDAIKGGVKAWSNGTMGASIPARMLPGGHMATEQRAGQVVALGLRVKYEWTGIERSLGSRGRQSALAQPAPNRLDGTQLSLLAFLPPEPSSPLRKQCHNDGSKTNRQSARPLNLSEPAREASAPPSTKIPGACPAGAGPERIVWWHRIACCRLAGSKQASEDPVAQTQAEPQPADPASADTSHRRCQLLLRGQAAT</sequence>
<accession>J3NVU5</accession>
<dbReference type="Proteomes" id="UP000006039">
    <property type="component" value="Unassembled WGS sequence"/>
</dbReference>
<dbReference type="AlphaFoldDB" id="J3NVU5"/>
<evidence type="ECO:0000256" key="1">
    <source>
        <dbReference type="SAM" id="MobiDB-lite"/>
    </source>
</evidence>
<proteinExistence type="predicted"/>
<evidence type="ECO:0000313" key="2">
    <source>
        <dbReference type="EMBL" id="EJT75474.1"/>
    </source>
</evidence>
<keyword evidence="4" id="KW-1185">Reference proteome</keyword>
<dbReference type="EMBL" id="GL385397">
    <property type="protein sequence ID" value="EJT75474.1"/>
    <property type="molecule type" value="Genomic_DNA"/>
</dbReference>
<dbReference type="VEuPathDB" id="FungiDB:GGTG_05407"/>
<feature type="region of interest" description="Disordered" evidence="1">
    <location>
        <begin position="127"/>
        <end position="170"/>
    </location>
</feature>
<reference evidence="4" key="1">
    <citation type="submission" date="2010-07" db="EMBL/GenBank/DDBJ databases">
        <title>The genome sequence of Gaeumannomyces graminis var. tritici strain R3-111a-1.</title>
        <authorList>
            <consortium name="The Broad Institute Genome Sequencing Platform"/>
            <person name="Ma L.-J."/>
            <person name="Dead R."/>
            <person name="Young S."/>
            <person name="Zeng Q."/>
            <person name="Koehrsen M."/>
            <person name="Alvarado L."/>
            <person name="Berlin A."/>
            <person name="Chapman S.B."/>
            <person name="Chen Z."/>
            <person name="Freedman E."/>
            <person name="Gellesch M."/>
            <person name="Goldberg J."/>
            <person name="Griggs A."/>
            <person name="Gujja S."/>
            <person name="Heilman E.R."/>
            <person name="Heiman D."/>
            <person name="Hepburn T."/>
            <person name="Howarth C."/>
            <person name="Jen D."/>
            <person name="Larson L."/>
            <person name="Mehta T."/>
            <person name="Neiman D."/>
            <person name="Pearson M."/>
            <person name="Roberts A."/>
            <person name="Saif S."/>
            <person name="Shea T."/>
            <person name="Shenoy N."/>
            <person name="Sisk P."/>
            <person name="Stolte C."/>
            <person name="Sykes S."/>
            <person name="Walk T."/>
            <person name="White J."/>
            <person name="Yandava C."/>
            <person name="Haas B."/>
            <person name="Nusbaum C."/>
            <person name="Birren B."/>
        </authorList>
    </citation>
    <scope>NUCLEOTIDE SEQUENCE [LARGE SCALE GENOMIC DNA]</scope>
    <source>
        <strain evidence="4">R3-111a-1</strain>
    </source>
</reference>
<evidence type="ECO:0000313" key="4">
    <source>
        <dbReference type="Proteomes" id="UP000006039"/>
    </source>
</evidence>
<reference evidence="2" key="2">
    <citation type="submission" date="2010-07" db="EMBL/GenBank/DDBJ databases">
        <authorList>
            <consortium name="The Broad Institute Genome Sequencing Platform"/>
            <consortium name="Broad Institute Genome Sequencing Center for Infectious Disease"/>
            <person name="Ma L.-J."/>
            <person name="Dead R."/>
            <person name="Young S."/>
            <person name="Zeng Q."/>
            <person name="Koehrsen M."/>
            <person name="Alvarado L."/>
            <person name="Berlin A."/>
            <person name="Chapman S.B."/>
            <person name="Chen Z."/>
            <person name="Freedman E."/>
            <person name="Gellesch M."/>
            <person name="Goldberg J."/>
            <person name="Griggs A."/>
            <person name="Gujja S."/>
            <person name="Heilman E.R."/>
            <person name="Heiman D."/>
            <person name="Hepburn T."/>
            <person name="Howarth C."/>
            <person name="Jen D."/>
            <person name="Larson L."/>
            <person name="Mehta T."/>
            <person name="Neiman D."/>
            <person name="Pearson M."/>
            <person name="Roberts A."/>
            <person name="Saif S."/>
            <person name="Shea T."/>
            <person name="Shenoy N."/>
            <person name="Sisk P."/>
            <person name="Stolte C."/>
            <person name="Sykes S."/>
            <person name="Walk T."/>
            <person name="White J."/>
            <person name="Yandava C."/>
            <person name="Haas B."/>
            <person name="Nusbaum C."/>
            <person name="Birren B."/>
        </authorList>
    </citation>
    <scope>NUCLEOTIDE SEQUENCE</scope>
    <source>
        <strain evidence="2">R3-111a-1</strain>
    </source>
</reference>
<reference evidence="2" key="3">
    <citation type="submission" date="2010-09" db="EMBL/GenBank/DDBJ databases">
        <title>Annotation of Gaeumannomyces graminis var. tritici R3-111a-1.</title>
        <authorList>
            <consortium name="The Broad Institute Genome Sequencing Platform"/>
            <person name="Ma L.-J."/>
            <person name="Dead R."/>
            <person name="Young S.K."/>
            <person name="Zeng Q."/>
            <person name="Gargeya S."/>
            <person name="Fitzgerald M."/>
            <person name="Haas B."/>
            <person name="Abouelleil A."/>
            <person name="Alvarado L."/>
            <person name="Arachchi H.M."/>
            <person name="Berlin A."/>
            <person name="Brown A."/>
            <person name="Chapman S.B."/>
            <person name="Chen Z."/>
            <person name="Dunbar C."/>
            <person name="Freedman E."/>
            <person name="Gearin G."/>
            <person name="Gellesch M."/>
            <person name="Goldberg J."/>
            <person name="Griggs A."/>
            <person name="Gujja S."/>
            <person name="Heiman D."/>
            <person name="Howarth C."/>
            <person name="Larson L."/>
            <person name="Lui A."/>
            <person name="MacDonald P.J.P."/>
            <person name="Mehta T."/>
            <person name="Montmayeur A."/>
            <person name="Murphy C."/>
            <person name="Neiman D."/>
            <person name="Pearson M."/>
            <person name="Priest M."/>
            <person name="Roberts A."/>
            <person name="Saif S."/>
            <person name="Shea T."/>
            <person name="Shenoy N."/>
            <person name="Sisk P."/>
            <person name="Stolte C."/>
            <person name="Sykes S."/>
            <person name="Yandava C."/>
            <person name="Wortman J."/>
            <person name="Nusbaum C."/>
            <person name="Birren B."/>
        </authorList>
    </citation>
    <scope>NUCLEOTIDE SEQUENCE</scope>
    <source>
        <strain evidence="2">R3-111a-1</strain>
    </source>
</reference>
<dbReference type="RefSeq" id="XP_009221474.1">
    <property type="nucleotide sequence ID" value="XM_009223210.1"/>
</dbReference>
<feature type="region of interest" description="Disordered" evidence="1">
    <location>
        <begin position="195"/>
        <end position="233"/>
    </location>
</feature>
<dbReference type="HOGENOM" id="CLU_1189975_0_0_1"/>
<protein>
    <submittedName>
        <fullName evidence="2 3">Uncharacterized protein</fullName>
    </submittedName>
</protein>
<organism evidence="2">
    <name type="scientific">Gaeumannomyces tritici (strain R3-111a-1)</name>
    <name type="common">Wheat and barley take-all root rot fungus</name>
    <name type="synonym">Gaeumannomyces graminis var. tritici</name>
    <dbReference type="NCBI Taxonomy" id="644352"/>
    <lineage>
        <taxon>Eukaryota</taxon>
        <taxon>Fungi</taxon>
        <taxon>Dikarya</taxon>
        <taxon>Ascomycota</taxon>
        <taxon>Pezizomycotina</taxon>
        <taxon>Sordariomycetes</taxon>
        <taxon>Sordariomycetidae</taxon>
        <taxon>Magnaporthales</taxon>
        <taxon>Magnaporthaceae</taxon>
        <taxon>Gaeumannomyces</taxon>
    </lineage>
</organism>
<reference evidence="3" key="5">
    <citation type="submission" date="2018-04" db="UniProtKB">
        <authorList>
            <consortium name="EnsemblFungi"/>
        </authorList>
    </citation>
    <scope>IDENTIFICATION</scope>
    <source>
        <strain evidence="3">R3-111a-1</strain>
    </source>
</reference>
<dbReference type="GeneID" id="20345865"/>
<reference evidence="3" key="4">
    <citation type="journal article" date="2015" name="G3 (Bethesda)">
        <title>Genome sequences of three phytopathogenic species of the Magnaporthaceae family of fungi.</title>
        <authorList>
            <person name="Okagaki L.H."/>
            <person name="Nunes C.C."/>
            <person name="Sailsbery J."/>
            <person name="Clay B."/>
            <person name="Brown D."/>
            <person name="John T."/>
            <person name="Oh Y."/>
            <person name="Young N."/>
            <person name="Fitzgerald M."/>
            <person name="Haas B.J."/>
            <person name="Zeng Q."/>
            <person name="Young S."/>
            <person name="Adiconis X."/>
            <person name="Fan L."/>
            <person name="Levin J.Z."/>
            <person name="Mitchell T.K."/>
            <person name="Okubara P.A."/>
            <person name="Farman M.L."/>
            <person name="Kohn L.M."/>
            <person name="Birren B."/>
            <person name="Ma L.-J."/>
            <person name="Dean R.A."/>
        </authorList>
    </citation>
    <scope>NUCLEOTIDE SEQUENCE</scope>
    <source>
        <strain evidence="3">R3-111a-1</strain>
    </source>
</reference>
<gene>
    <name evidence="3" type="primary">20345865</name>
    <name evidence="2" type="ORF">GGTG_05407</name>
</gene>
<name>J3NVU5_GAET3</name>